<evidence type="ECO:0000256" key="1">
    <source>
        <dbReference type="ARBA" id="ARBA00004141"/>
    </source>
</evidence>
<dbReference type="Gene3D" id="1.20.120.220">
    <property type="entry name" value="ATP synthase, F0 complex, subunit A"/>
    <property type="match status" value="1"/>
</dbReference>
<keyword evidence="8" id="KW-0406">Ion transport</keyword>
<evidence type="ECO:0000256" key="7">
    <source>
        <dbReference type="ARBA" id="ARBA00022989"/>
    </source>
</evidence>
<evidence type="ECO:0000256" key="11">
    <source>
        <dbReference type="SAM" id="Phobius"/>
    </source>
</evidence>
<keyword evidence="4" id="KW-0138">CF(0)</keyword>
<accession>A0A9D9DFZ8</accession>
<reference evidence="12" key="2">
    <citation type="journal article" date="2021" name="PeerJ">
        <title>Extensive microbial diversity within the chicken gut microbiome revealed by metagenomics and culture.</title>
        <authorList>
            <person name="Gilroy R."/>
            <person name="Ravi A."/>
            <person name="Getino M."/>
            <person name="Pursley I."/>
            <person name="Horton D.L."/>
            <person name="Alikhan N.F."/>
            <person name="Baker D."/>
            <person name="Gharbi K."/>
            <person name="Hall N."/>
            <person name="Watson M."/>
            <person name="Adriaenssens E.M."/>
            <person name="Foster-Nyarko E."/>
            <person name="Jarju S."/>
            <person name="Secka A."/>
            <person name="Antonio M."/>
            <person name="Oren A."/>
            <person name="Chaudhuri R.R."/>
            <person name="La Ragione R."/>
            <person name="Hildebrand F."/>
            <person name="Pallen M.J."/>
        </authorList>
    </citation>
    <scope>NUCLEOTIDE SEQUENCE</scope>
    <source>
        <strain evidence="12">17113</strain>
    </source>
</reference>
<dbReference type="InterPro" id="IPR000568">
    <property type="entry name" value="ATP_synth_F0_asu"/>
</dbReference>
<evidence type="ECO:0000313" key="13">
    <source>
        <dbReference type="Proteomes" id="UP000823634"/>
    </source>
</evidence>
<dbReference type="EMBL" id="JADINA010000007">
    <property type="protein sequence ID" value="MBO8425878.1"/>
    <property type="molecule type" value="Genomic_DNA"/>
</dbReference>
<dbReference type="AlphaFoldDB" id="A0A9D9DFZ8"/>
<name>A0A9D9DFZ8_9FIRM</name>
<evidence type="ECO:0000256" key="9">
    <source>
        <dbReference type="ARBA" id="ARBA00023136"/>
    </source>
</evidence>
<keyword evidence="3" id="KW-0813">Transport</keyword>
<dbReference type="Pfam" id="PF00119">
    <property type="entry name" value="ATP-synt_A"/>
    <property type="match status" value="1"/>
</dbReference>
<reference evidence="12" key="1">
    <citation type="submission" date="2020-10" db="EMBL/GenBank/DDBJ databases">
        <authorList>
            <person name="Gilroy R."/>
        </authorList>
    </citation>
    <scope>NUCLEOTIDE SEQUENCE</scope>
    <source>
        <strain evidence="12">17113</strain>
    </source>
</reference>
<comment type="subcellular location">
    <subcellularLocation>
        <location evidence="1">Membrane</location>
        <topology evidence="1">Multi-pass membrane protein</topology>
    </subcellularLocation>
</comment>
<gene>
    <name evidence="12" type="ORF">IAC61_00975</name>
</gene>
<dbReference type="GO" id="GO:0046933">
    <property type="term" value="F:proton-transporting ATP synthase activity, rotational mechanism"/>
    <property type="evidence" value="ECO:0007669"/>
    <property type="project" value="TreeGrafter"/>
</dbReference>
<evidence type="ECO:0000256" key="2">
    <source>
        <dbReference type="ARBA" id="ARBA00006810"/>
    </source>
</evidence>
<evidence type="ECO:0000256" key="6">
    <source>
        <dbReference type="ARBA" id="ARBA00022781"/>
    </source>
</evidence>
<comment type="caution">
    <text evidence="12">The sequence shown here is derived from an EMBL/GenBank/DDBJ whole genome shotgun (WGS) entry which is preliminary data.</text>
</comment>
<evidence type="ECO:0000256" key="5">
    <source>
        <dbReference type="ARBA" id="ARBA00022692"/>
    </source>
</evidence>
<feature type="transmembrane region" description="Helical" evidence="11">
    <location>
        <begin position="20"/>
        <end position="41"/>
    </location>
</feature>
<dbReference type="PANTHER" id="PTHR42823:SF3">
    <property type="entry name" value="ATP SYNTHASE SUBUNIT A, CHLOROPLASTIC"/>
    <property type="match status" value="1"/>
</dbReference>
<feature type="transmembrane region" description="Helical" evidence="11">
    <location>
        <begin position="218"/>
        <end position="238"/>
    </location>
</feature>
<dbReference type="SUPFAM" id="SSF81336">
    <property type="entry name" value="F1F0 ATP synthase subunit A"/>
    <property type="match status" value="1"/>
</dbReference>
<evidence type="ECO:0000313" key="12">
    <source>
        <dbReference type="EMBL" id="MBO8425878.1"/>
    </source>
</evidence>
<dbReference type="GO" id="GO:0042777">
    <property type="term" value="P:proton motive force-driven plasma membrane ATP synthesis"/>
    <property type="evidence" value="ECO:0007669"/>
    <property type="project" value="TreeGrafter"/>
</dbReference>
<protein>
    <submittedName>
        <fullName evidence="12">F0F1 ATP synthase subunit A</fullName>
    </submittedName>
</protein>
<keyword evidence="9 11" id="KW-0472">Membrane</keyword>
<dbReference type="Proteomes" id="UP000823634">
    <property type="component" value="Unassembled WGS sequence"/>
</dbReference>
<evidence type="ECO:0000256" key="4">
    <source>
        <dbReference type="ARBA" id="ARBA00022547"/>
    </source>
</evidence>
<keyword evidence="6" id="KW-0375">Hydrogen ion transport</keyword>
<dbReference type="GO" id="GO:0045259">
    <property type="term" value="C:proton-transporting ATP synthase complex"/>
    <property type="evidence" value="ECO:0007669"/>
    <property type="project" value="UniProtKB-KW"/>
</dbReference>
<sequence>MPNSPIEEMLQGFFDLDISGPIISSLSVMAVVLILAIIVGIKARRADPKLAPRGILLLAEMGVGYVDEWTSSMMGRRNVGNWPGYFCGLWVYLFLSFNWSLLGFPSVIDYLVVPFSLSLVMFILIQATALRYQRWGYFHRYIEPLKIWLPINLVTMWTPIISTCLRMFGNCLSGSVIIGIVSWVLKLLSYQIFSFIGPWGQVFLAPFAIGVLNLYFSLFSGFVQTLVFASLNAVWIGAEMPEEDEIMGTQGQITRGKESPIEA</sequence>
<dbReference type="InterPro" id="IPR035908">
    <property type="entry name" value="F0_ATP_A_sf"/>
</dbReference>
<feature type="transmembrane region" description="Helical" evidence="11">
    <location>
        <begin position="82"/>
        <end position="101"/>
    </location>
</feature>
<feature type="transmembrane region" description="Helical" evidence="11">
    <location>
        <begin position="107"/>
        <end position="125"/>
    </location>
</feature>
<proteinExistence type="inferred from homology"/>
<evidence type="ECO:0000256" key="8">
    <source>
        <dbReference type="ARBA" id="ARBA00023065"/>
    </source>
</evidence>
<dbReference type="InterPro" id="IPR045082">
    <property type="entry name" value="ATP_syn_F0_a_bact/chloroplast"/>
</dbReference>
<keyword evidence="7 11" id="KW-1133">Transmembrane helix</keyword>
<evidence type="ECO:0000256" key="3">
    <source>
        <dbReference type="ARBA" id="ARBA00022448"/>
    </source>
</evidence>
<organism evidence="12 13">
    <name type="scientific">Candidatus Alloenteromonas pullistercoris</name>
    <dbReference type="NCBI Taxonomy" id="2840785"/>
    <lineage>
        <taxon>Bacteria</taxon>
        <taxon>Bacillati</taxon>
        <taxon>Bacillota</taxon>
        <taxon>Bacillota incertae sedis</taxon>
        <taxon>Candidatus Alloenteromonas</taxon>
    </lineage>
</organism>
<evidence type="ECO:0000256" key="10">
    <source>
        <dbReference type="ARBA" id="ARBA00023310"/>
    </source>
</evidence>
<comment type="similarity">
    <text evidence="2">Belongs to the ATPase A chain family.</text>
</comment>
<dbReference type="PANTHER" id="PTHR42823">
    <property type="entry name" value="ATP SYNTHASE SUBUNIT A, CHLOROPLASTIC"/>
    <property type="match status" value="1"/>
</dbReference>
<feature type="transmembrane region" description="Helical" evidence="11">
    <location>
        <begin position="167"/>
        <end position="185"/>
    </location>
</feature>
<keyword evidence="10" id="KW-0066">ATP synthesis</keyword>
<keyword evidence="5 11" id="KW-0812">Transmembrane</keyword>
<dbReference type="GO" id="GO:0005886">
    <property type="term" value="C:plasma membrane"/>
    <property type="evidence" value="ECO:0007669"/>
    <property type="project" value="TreeGrafter"/>
</dbReference>